<name>A0A1G8ZA93_9ACTN</name>
<dbReference type="STRING" id="683260.SAMN05421874_105174"/>
<feature type="region of interest" description="Disordered" evidence="1">
    <location>
        <begin position="34"/>
        <end position="56"/>
    </location>
</feature>
<dbReference type="OrthoDB" id="9779184at2"/>
<protein>
    <submittedName>
        <fullName evidence="2">Uncharacterized protein</fullName>
    </submittedName>
</protein>
<evidence type="ECO:0000313" key="3">
    <source>
        <dbReference type="Proteomes" id="UP000198683"/>
    </source>
</evidence>
<dbReference type="EMBL" id="FNFB01000005">
    <property type="protein sequence ID" value="SDK11574.1"/>
    <property type="molecule type" value="Genomic_DNA"/>
</dbReference>
<reference evidence="2 3" key="1">
    <citation type="submission" date="2016-10" db="EMBL/GenBank/DDBJ databases">
        <authorList>
            <person name="de Groot N.N."/>
        </authorList>
    </citation>
    <scope>NUCLEOTIDE SEQUENCE [LARGE SCALE GENOMIC DNA]</scope>
    <source>
        <strain evidence="2 3">CGMCC 4.5681</strain>
    </source>
</reference>
<gene>
    <name evidence="2" type="ORF">SAMN05421874_105174</name>
</gene>
<evidence type="ECO:0000313" key="2">
    <source>
        <dbReference type="EMBL" id="SDK11574.1"/>
    </source>
</evidence>
<evidence type="ECO:0000256" key="1">
    <source>
        <dbReference type="SAM" id="MobiDB-lite"/>
    </source>
</evidence>
<dbReference type="Proteomes" id="UP000198683">
    <property type="component" value="Unassembled WGS sequence"/>
</dbReference>
<proteinExistence type="predicted"/>
<dbReference type="AlphaFoldDB" id="A0A1G8ZA93"/>
<organism evidence="2 3">
    <name type="scientific">Nonomuraea maritima</name>
    <dbReference type="NCBI Taxonomy" id="683260"/>
    <lineage>
        <taxon>Bacteria</taxon>
        <taxon>Bacillati</taxon>
        <taxon>Actinomycetota</taxon>
        <taxon>Actinomycetes</taxon>
        <taxon>Streptosporangiales</taxon>
        <taxon>Streptosporangiaceae</taxon>
        <taxon>Nonomuraea</taxon>
    </lineage>
</organism>
<keyword evidence="3" id="KW-1185">Reference proteome</keyword>
<feature type="compositionally biased region" description="Basic and acidic residues" evidence="1">
    <location>
        <begin position="37"/>
        <end position="56"/>
    </location>
</feature>
<dbReference type="RefSeq" id="WP_143022015.1">
    <property type="nucleotide sequence ID" value="NZ_FNFB01000005.1"/>
</dbReference>
<sequence length="111" mass="12324">MKLGFLTTCLPENDLADLAMRARKGDAEVLEVAGRPSQDDRNHIKVDSSAEAERDRVRRISPGRPMRENVKPAEDPLVDHAGTRGVEIVIENRVMNSWRPDGHHGNLAHPG</sequence>
<accession>A0A1G8ZA93</accession>